<evidence type="ECO:0000313" key="2">
    <source>
        <dbReference type="EMBL" id="QPL04449.1"/>
    </source>
</evidence>
<reference evidence="2 3" key="1">
    <citation type="submission" date="2020-11" db="EMBL/GenBank/DDBJ databases">
        <title>Actinomyces sp. ZJ750.</title>
        <authorList>
            <person name="Zhou J."/>
        </authorList>
    </citation>
    <scope>NUCLEOTIDE SEQUENCE [LARGE SCALE GENOMIC DNA]</scope>
    <source>
        <strain evidence="2 3">ZJ750</strain>
    </source>
</reference>
<evidence type="ECO:0000313" key="3">
    <source>
        <dbReference type="Proteomes" id="UP000594637"/>
    </source>
</evidence>
<sequence length="155" mass="15793">MHGMSLMGVRASQEGGGLVAILVEEDGPRMVAVPVSARDALTLSSGEGTASSTWSALLTSTLHAVGAQLRGLVLDVDADGALSTGVRVVAADGGEHLVPCCPAEALILAYERRARLRASSALLRLRAVDLTGETVQEQVARLRSALDAGPGGLGP</sequence>
<dbReference type="KEGG" id="arep:ID810_06335"/>
<dbReference type="Gene3D" id="3.10.690.10">
    <property type="entry name" value="Bifunctional nuclease domain"/>
    <property type="match status" value="1"/>
</dbReference>
<protein>
    <submittedName>
        <fullName evidence="2">Bifunctional nuclease family protein</fullName>
    </submittedName>
</protein>
<name>A0A7T0PV89_9ACTO</name>
<dbReference type="InterPro" id="IPR036104">
    <property type="entry name" value="BFN_sf"/>
</dbReference>
<dbReference type="RefSeq" id="WP_166854959.1">
    <property type="nucleotide sequence ID" value="NZ_CP063989.1"/>
</dbReference>
<proteinExistence type="predicted"/>
<dbReference type="InterPro" id="IPR003729">
    <property type="entry name" value="Bi_nuclease_dom"/>
</dbReference>
<feature type="domain" description="BFN" evidence="1">
    <location>
        <begin position="1"/>
        <end position="130"/>
    </location>
</feature>
<dbReference type="Proteomes" id="UP000594637">
    <property type="component" value="Chromosome"/>
</dbReference>
<dbReference type="GO" id="GO:0004518">
    <property type="term" value="F:nuclease activity"/>
    <property type="evidence" value="ECO:0007669"/>
    <property type="project" value="InterPro"/>
</dbReference>
<evidence type="ECO:0000259" key="1">
    <source>
        <dbReference type="PROSITE" id="PS51658"/>
    </source>
</evidence>
<dbReference type="PROSITE" id="PS51658">
    <property type="entry name" value="BFN"/>
    <property type="match status" value="1"/>
</dbReference>
<gene>
    <name evidence="2" type="ORF">ID810_06335</name>
</gene>
<keyword evidence="3" id="KW-1185">Reference proteome</keyword>
<dbReference type="EMBL" id="CP063989">
    <property type="protein sequence ID" value="QPL04449.1"/>
    <property type="molecule type" value="Genomic_DNA"/>
</dbReference>
<organism evidence="2 3">
    <name type="scientific">Actinomyces respiraculi</name>
    <dbReference type="NCBI Taxonomy" id="2744574"/>
    <lineage>
        <taxon>Bacteria</taxon>
        <taxon>Bacillati</taxon>
        <taxon>Actinomycetota</taxon>
        <taxon>Actinomycetes</taxon>
        <taxon>Actinomycetales</taxon>
        <taxon>Actinomycetaceae</taxon>
        <taxon>Actinomyces</taxon>
    </lineage>
</organism>
<accession>A0A7T0PV89</accession>
<dbReference type="AlphaFoldDB" id="A0A7T0PV89"/>